<dbReference type="AlphaFoldDB" id="A0A6S6SUW8"/>
<reference evidence="1" key="1">
    <citation type="submission" date="2020-01" db="EMBL/GenBank/DDBJ databases">
        <authorList>
            <person name="Meier V. D."/>
            <person name="Meier V D."/>
        </authorList>
    </citation>
    <scope>NUCLEOTIDE SEQUENCE</scope>
    <source>
        <strain evidence="1">HLG_WM_MAG_08</strain>
    </source>
</reference>
<sequence length="85" mass="9142">MQNLSNYGQTVINDLAQRYGISNDAVTHMLYAVMNGGGTMAQFNCPELGGSGQWMQGGMTMVGDMFNNGLKSTVDNLCTELSNIL</sequence>
<evidence type="ECO:0008006" key="2">
    <source>
        <dbReference type="Google" id="ProtNLM"/>
    </source>
</evidence>
<feature type="non-terminal residue" evidence="1">
    <location>
        <position position="85"/>
    </location>
</feature>
<accession>A0A6S6SUW8</accession>
<protein>
    <recommendedName>
        <fullName evidence="2">SHOCT domain-containing protein</fullName>
    </recommendedName>
</protein>
<proteinExistence type="predicted"/>
<evidence type="ECO:0000313" key="1">
    <source>
        <dbReference type="EMBL" id="CAA6810881.1"/>
    </source>
</evidence>
<gene>
    <name evidence="1" type="ORF">HELGO_WM92945</name>
</gene>
<dbReference type="EMBL" id="CACVAV010000173">
    <property type="protein sequence ID" value="CAA6810881.1"/>
    <property type="molecule type" value="Genomic_DNA"/>
</dbReference>
<organism evidence="1">
    <name type="scientific">uncultured Thiotrichaceae bacterium</name>
    <dbReference type="NCBI Taxonomy" id="298394"/>
    <lineage>
        <taxon>Bacteria</taxon>
        <taxon>Pseudomonadati</taxon>
        <taxon>Pseudomonadota</taxon>
        <taxon>Gammaproteobacteria</taxon>
        <taxon>Thiotrichales</taxon>
        <taxon>Thiotrichaceae</taxon>
        <taxon>environmental samples</taxon>
    </lineage>
</organism>
<name>A0A6S6SUW8_9GAMM</name>